<dbReference type="InterPro" id="IPR000873">
    <property type="entry name" value="AMP-dep_synth/lig_dom"/>
</dbReference>
<dbReference type="Pfam" id="PF23562">
    <property type="entry name" value="AMP-binding_C_3"/>
    <property type="match status" value="1"/>
</dbReference>
<dbReference type="SUPFAM" id="SSF56801">
    <property type="entry name" value="Acetyl-CoA synthetase-like"/>
    <property type="match status" value="1"/>
</dbReference>
<sequence length="618" mass="66569">MMHAMIPPSAPLRLFGKLDPVVETRPDGVIVVRSAKPLPHYAASLVDRLEHWAKVTPKRVFLAERRAGGGWRELTFGAAFEQILHIGAALLARDLSEDEPVLILSGNGIDHALVSLAGMSVGVPTCPMSTAYSLVSQDLGKLSYALDLLTPRLVFAAEGRAYARALRKVKERGIEIVVSDDSAEELGATPFSSLLERPISSAVVSARTQVGPDSIAKFLLTSGSTGYPKAVTNTHRMICANQAMLAEAMAFLKDEPPVLVDWLPWAHTFGSNHNFGIALYNGGTLYIDAGKPMPNGIEATVRNLREIAPTIYFNVPKGFEALLPYLQADEALRLHFFSRLKLMFYAGAGLSKPVWDAYRDLSIDTVGHAITMTTSLGATETAPGALIGVREVDRPGIVGVPHRGVELKLVPNAGKLEARLRGPNIMPGYWRRPDLTQSAFDAEGFYLLGDALRLAEPNNFAAGFEFDGRVSEDFKLATGTWVSVGPLRVDFIGKLDPLVKDAVVTGHDRDDIGMLVFPEEDAVRALAPHLPADAALAEVLADPAVHDAFRARLAEIAKVSTGSSTRVMRLALLAEPPSIDLGEATDKGSLNQRAVLANRASEVEALYAAESAPNVVRL</sequence>
<dbReference type="GO" id="GO:0016405">
    <property type="term" value="F:CoA-ligase activity"/>
    <property type="evidence" value="ECO:0007669"/>
    <property type="project" value="TreeGrafter"/>
</dbReference>
<dbReference type="PANTHER" id="PTHR24096:SF420">
    <property type="entry name" value="LONG-CHAIN-FATTY-ACID--COA LIGASE-RELATED"/>
    <property type="match status" value="1"/>
</dbReference>
<protein>
    <submittedName>
        <fullName evidence="2">Feruloyl-CoA synthase</fullName>
    </submittedName>
</protein>
<feature type="domain" description="AMP-dependent synthetase/ligase" evidence="1">
    <location>
        <begin position="49"/>
        <end position="430"/>
    </location>
</feature>
<name>A0A6C1KGT9_XANAU</name>
<comment type="caution">
    <text evidence="2">The sequence shown here is derived from an EMBL/GenBank/DDBJ whole genome shotgun (WGS) entry which is preliminary data.</text>
</comment>
<proteinExistence type="predicted"/>
<dbReference type="Gene3D" id="3.40.50.12780">
    <property type="entry name" value="N-terminal domain of ligase-like"/>
    <property type="match status" value="1"/>
</dbReference>
<evidence type="ECO:0000259" key="1">
    <source>
        <dbReference type="Pfam" id="PF00501"/>
    </source>
</evidence>
<evidence type="ECO:0000313" key="3">
    <source>
        <dbReference type="Proteomes" id="UP000305131"/>
    </source>
</evidence>
<reference evidence="2 3" key="1">
    <citation type="submission" date="2019-05" db="EMBL/GenBank/DDBJ databases">
        <authorList>
            <person name="Zhou X."/>
        </authorList>
    </citation>
    <scope>NUCLEOTIDE SEQUENCE [LARGE SCALE GENOMIC DNA]</scope>
    <source>
        <strain evidence="2 3">DSM 432</strain>
    </source>
</reference>
<organism evidence="2 3">
    <name type="scientific">Xanthobacter autotrophicus</name>
    <dbReference type="NCBI Taxonomy" id="280"/>
    <lineage>
        <taxon>Bacteria</taxon>
        <taxon>Pseudomonadati</taxon>
        <taxon>Pseudomonadota</taxon>
        <taxon>Alphaproteobacteria</taxon>
        <taxon>Hyphomicrobiales</taxon>
        <taxon>Xanthobacteraceae</taxon>
        <taxon>Xanthobacter</taxon>
    </lineage>
</organism>
<dbReference type="PROSITE" id="PS00455">
    <property type="entry name" value="AMP_BINDING"/>
    <property type="match status" value="1"/>
</dbReference>
<dbReference type="InterPro" id="IPR020845">
    <property type="entry name" value="AMP-binding_CS"/>
</dbReference>
<dbReference type="Pfam" id="PF00501">
    <property type="entry name" value="AMP-binding"/>
    <property type="match status" value="1"/>
</dbReference>
<dbReference type="Proteomes" id="UP000305131">
    <property type="component" value="Unassembled WGS sequence"/>
</dbReference>
<gene>
    <name evidence="2" type="ORF">FBQ73_08400</name>
</gene>
<dbReference type="EMBL" id="VAUP01000016">
    <property type="protein sequence ID" value="TLX43415.1"/>
    <property type="molecule type" value="Genomic_DNA"/>
</dbReference>
<dbReference type="OrthoDB" id="9803968at2"/>
<dbReference type="PANTHER" id="PTHR24096">
    <property type="entry name" value="LONG-CHAIN-FATTY-ACID--COA LIGASE"/>
    <property type="match status" value="1"/>
</dbReference>
<evidence type="ECO:0000313" key="2">
    <source>
        <dbReference type="EMBL" id="TLX43415.1"/>
    </source>
</evidence>
<dbReference type="InterPro" id="IPR042099">
    <property type="entry name" value="ANL_N_sf"/>
</dbReference>
<dbReference type="AlphaFoldDB" id="A0A6C1KGT9"/>
<accession>A0A6C1KGT9</accession>